<dbReference type="OrthoDB" id="9988524at2759"/>
<dbReference type="Pfam" id="PF12146">
    <property type="entry name" value="Hydrolase_4"/>
    <property type="match status" value="1"/>
</dbReference>
<dbReference type="FunCoup" id="A0A2K3D555">
    <property type="interactions" value="490"/>
</dbReference>
<organism evidence="2 3">
    <name type="scientific">Chlamydomonas reinhardtii</name>
    <name type="common">Chlamydomonas smithii</name>
    <dbReference type="NCBI Taxonomy" id="3055"/>
    <lineage>
        <taxon>Eukaryota</taxon>
        <taxon>Viridiplantae</taxon>
        <taxon>Chlorophyta</taxon>
        <taxon>core chlorophytes</taxon>
        <taxon>Chlorophyceae</taxon>
        <taxon>CS clade</taxon>
        <taxon>Chlamydomonadales</taxon>
        <taxon>Chlamydomonadaceae</taxon>
        <taxon>Chlamydomonas</taxon>
    </lineage>
</organism>
<keyword evidence="3" id="KW-1185">Reference proteome</keyword>
<dbReference type="Gramene" id="PNW75656">
    <property type="protein sequence ID" value="PNW75656"/>
    <property type="gene ID" value="CHLRE_12g535550v5"/>
</dbReference>
<dbReference type="AlphaFoldDB" id="A0A2K3D555"/>
<evidence type="ECO:0000259" key="1">
    <source>
        <dbReference type="Pfam" id="PF12146"/>
    </source>
</evidence>
<dbReference type="InterPro" id="IPR022742">
    <property type="entry name" value="Hydrolase_4"/>
</dbReference>
<dbReference type="PaxDb" id="3055-EDP03457"/>
<proteinExistence type="predicted"/>
<name>A0A2K3D555_CHLRE</name>
<dbReference type="InterPro" id="IPR029058">
    <property type="entry name" value="AB_hydrolase_fold"/>
</dbReference>
<dbReference type="PANTHER" id="PTHR42886">
    <property type="entry name" value="RE40534P-RELATED"/>
    <property type="match status" value="1"/>
</dbReference>
<dbReference type="KEGG" id="cre:CHLRE_12g535550v5"/>
<feature type="domain" description="Serine aminopeptidase S33" evidence="1">
    <location>
        <begin position="26"/>
        <end position="122"/>
    </location>
</feature>
<accession>A0A2K3D555</accession>
<dbReference type="OMA" id="WAPAGNM"/>
<sequence length="274" mass="29625">MERRVAFTNPHSEKLAGVFVDAGSEDVVILCHGYAATKDGFHLPAIAEALAQHGRSSLRFDFAGNGESEGQFSFGGYWREVEDLRAAVDFVRRELHKHVAAVVGHSKGGNVVLLYGSRYDDVPLIINVAGRGVMAKGIKERFGADILDQLAAAGAVEQAVKADGGRLIKYMLTKEAVEERMKMDMFAEAAKIKAEVLTIHGTADRVIPIEDGRAWDAHIPRHRLLEVEGGDHNFRAAPEHRQQVVAAIVAEVTAAAERRGSGAGKGEGVPDRQA</sequence>
<dbReference type="SUPFAM" id="SSF53474">
    <property type="entry name" value="alpha/beta-Hydrolases"/>
    <property type="match status" value="1"/>
</dbReference>
<dbReference type="Proteomes" id="UP000006906">
    <property type="component" value="Chromosome 12"/>
</dbReference>
<gene>
    <name evidence="2" type="ORF">CHLRE_12g535550v5</name>
</gene>
<dbReference type="GeneID" id="5718498"/>
<evidence type="ECO:0000313" key="2">
    <source>
        <dbReference type="EMBL" id="PNW75656.1"/>
    </source>
</evidence>
<dbReference type="ExpressionAtlas" id="A0A2K3D555">
    <property type="expression patterns" value="baseline and differential"/>
</dbReference>
<protein>
    <recommendedName>
        <fullName evidence="1">Serine aminopeptidase S33 domain-containing protein</fullName>
    </recommendedName>
</protein>
<dbReference type="PANTHER" id="PTHR42886:SF53">
    <property type="entry name" value="ALPHA_BETA-HYDROLASES SUPERFAMILY PROTEIN"/>
    <property type="match status" value="1"/>
</dbReference>
<dbReference type="InParanoid" id="A0A2K3D555"/>
<dbReference type="STRING" id="3055.A0A2K3D555"/>
<dbReference type="RefSeq" id="XP_001692888.2">
    <property type="nucleotide sequence ID" value="XM_001692836.2"/>
</dbReference>
<evidence type="ECO:0000313" key="3">
    <source>
        <dbReference type="Proteomes" id="UP000006906"/>
    </source>
</evidence>
<reference evidence="2 3" key="1">
    <citation type="journal article" date="2007" name="Science">
        <title>The Chlamydomonas genome reveals the evolution of key animal and plant functions.</title>
        <authorList>
            <person name="Merchant S.S."/>
            <person name="Prochnik S.E."/>
            <person name="Vallon O."/>
            <person name="Harris E.H."/>
            <person name="Karpowicz S.J."/>
            <person name="Witman G.B."/>
            <person name="Terry A."/>
            <person name="Salamov A."/>
            <person name="Fritz-Laylin L.K."/>
            <person name="Marechal-Drouard L."/>
            <person name="Marshall W.F."/>
            <person name="Qu L.H."/>
            <person name="Nelson D.R."/>
            <person name="Sanderfoot A.A."/>
            <person name="Spalding M.H."/>
            <person name="Kapitonov V.V."/>
            <person name="Ren Q."/>
            <person name="Ferris P."/>
            <person name="Lindquist E."/>
            <person name="Shapiro H."/>
            <person name="Lucas S.M."/>
            <person name="Grimwood J."/>
            <person name="Schmutz J."/>
            <person name="Cardol P."/>
            <person name="Cerutti H."/>
            <person name="Chanfreau G."/>
            <person name="Chen C.L."/>
            <person name="Cognat V."/>
            <person name="Croft M.T."/>
            <person name="Dent R."/>
            <person name="Dutcher S."/>
            <person name="Fernandez E."/>
            <person name="Fukuzawa H."/>
            <person name="Gonzalez-Ballester D."/>
            <person name="Gonzalez-Halphen D."/>
            <person name="Hallmann A."/>
            <person name="Hanikenne M."/>
            <person name="Hippler M."/>
            <person name="Inwood W."/>
            <person name="Jabbari K."/>
            <person name="Kalanon M."/>
            <person name="Kuras R."/>
            <person name="Lefebvre P.A."/>
            <person name="Lemaire S.D."/>
            <person name="Lobanov A.V."/>
            <person name="Lohr M."/>
            <person name="Manuell A."/>
            <person name="Meier I."/>
            <person name="Mets L."/>
            <person name="Mittag M."/>
            <person name="Mittelmeier T."/>
            <person name="Moroney J.V."/>
            <person name="Moseley J."/>
            <person name="Napoli C."/>
            <person name="Nedelcu A.M."/>
            <person name="Niyogi K."/>
            <person name="Novoselov S.V."/>
            <person name="Paulsen I.T."/>
            <person name="Pazour G."/>
            <person name="Purton S."/>
            <person name="Ral J.P."/>
            <person name="Riano-Pachon D.M."/>
            <person name="Riekhof W."/>
            <person name="Rymarquis L."/>
            <person name="Schroda M."/>
            <person name="Stern D."/>
            <person name="Umen J."/>
            <person name="Willows R."/>
            <person name="Wilson N."/>
            <person name="Zimmer S.L."/>
            <person name="Allmer J."/>
            <person name="Balk J."/>
            <person name="Bisova K."/>
            <person name="Chen C.J."/>
            <person name="Elias M."/>
            <person name="Gendler K."/>
            <person name="Hauser C."/>
            <person name="Lamb M.R."/>
            <person name="Ledford H."/>
            <person name="Long J.C."/>
            <person name="Minagawa J."/>
            <person name="Page M.D."/>
            <person name="Pan J."/>
            <person name="Pootakham W."/>
            <person name="Roje S."/>
            <person name="Rose A."/>
            <person name="Stahlberg E."/>
            <person name="Terauchi A.M."/>
            <person name="Yang P."/>
            <person name="Ball S."/>
            <person name="Bowler C."/>
            <person name="Dieckmann C.L."/>
            <person name="Gladyshev V.N."/>
            <person name="Green P."/>
            <person name="Jorgensen R."/>
            <person name="Mayfield S."/>
            <person name="Mueller-Roeber B."/>
            <person name="Rajamani S."/>
            <person name="Sayre R.T."/>
            <person name="Brokstein P."/>
            <person name="Dubchak I."/>
            <person name="Goodstein D."/>
            <person name="Hornick L."/>
            <person name="Huang Y.W."/>
            <person name="Jhaveri J."/>
            <person name="Luo Y."/>
            <person name="Martinez D."/>
            <person name="Ngau W.C."/>
            <person name="Otillar B."/>
            <person name="Poliakov A."/>
            <person name="Porter A."/>
            <person name="Szajkowski L."/>
            <person name="Werner G."/>
            <person name="Zhou K."/>
            <person name="Grigoriev I.V."/>
            <person name="Rokhsar D.S."/>
            <person name="Grossman A.R."/>
        </authorList>
    </citation>
    <scope>NUCLEOTIDE SEQUENCE [LARGE SCALE GENOMIC DNA]</scope>
    <source>
        <strain evidence="3">CC-503</strain>
    </source>
</reference>
<dbReference type="Gene3D" id="3.40.50.1820">
    <property type="entry name" value="alpha/beta hydrolase"/>
    <property type="match status" value="1"/>
</dbReference>
<dbReference type="EMBL" id="CM008973">
    <property type="protein sequence ID" value="PNW75656.1"/>
    <property type="molecule type" value="Genomic_DNA"/>
</dbReference>